<dbReference type="Pfam" id="PF24222">
    <property type="entry name" value="MrpH_N"/>
    <property type="match status" value="1"/>
</dbReference>
<gene>
    <name evidence="4" type="ORF">N4G40_07520</name>
</gene>
<evidence type="ECO:0000313" key="4">
    <source>
        <dbReference type="EMBL" id="MDZ7278123.1"/>
    </source>
</evidence>
<reference evidence="5" key="1">
    <citation type="submission" date="2023-07" db="EMBL/GenBank/DDBJ databases">
        <title>Structural and functional analysis of rice phyllospheric bacteria for their antimicrobial properties and defense elicitation against blast disease.</title>
        <authorList>
            <person name="Sahu K.P."/>
            <person name="Asharani P."/>
            <person name="Kumar M."/>
            <person name="Reddy B."/>
            <person name="Kumar A."/>
        </authorList>
    </citation>
    <scope>NUCLEOTIDE SEQUENCE [LARGE SCALE GENOMIC DNA]</scope>
    <source>
        <strain evidence="5">OsEp_Plm_30P10</strain>
    </source>
</reference>
<dbReference type="Gene3D" id="2.60.40.1090">
    <property type="entry name" value="Fimbrial-type adhesion domain"/>
    <property type="match status" value="1"/>
</dbReference>
<evidence type="ECO:0000313" key="5">
    <source>
        <dbReference type="Proteomes" id="UP001288620"/>
    </source>
</evidence>
<comment type="caution">
    <text evidence="4">The sequence shown here is derived from an EMBL/GenBank/DDBJ whole genome shotgun (WGS) entry which is preliminary data.</text>
</comment>
<organism evidence="4 5">
    <name type="scientific">Pantoea eucrina</name>
    <dbReference type="NCBI Taxonomy" id="472693"/>
    <lineage>
        <taxon>Bacteria</taxon>
        <taxon>Pseudomonadati</taxon>
        <taxon>Pseudomonadota</taxon>
        <taxon>Gammaproteobacteria</taxon>
        <taxon>Enterobacterales</taxon>
        <taxon>Erwiniaceae</taxon>
        <taxon>Pantoea</taxon>
    </lineage>
</organism>
<sequence>MKKFFFLSLSIILMMFAIPLRTANAGAFVEPISYIATGGGYGVVTQKIQQWDENDNTLNPCRAYEKCFLGPDVLYPRNAPSLSGSCDKQHCIQIQGIRTLKEVSEKWKRLKGLPYTATFGVDSLDASCVGLFYTDDPKPFKLDAKQLPGSVCGVLPPVNQSCHVELPAQIQFGTLQANAVNNVSKQVNGQVWCTLRGSIKLFGQSTLQRERIYFDSKETFYATLQINNQNAFSGVRFSLPGNSQRQNFTLKATLNSSTPPNAGNYNANAIVFLAYL</sequence>
<dbReference type="RefSeq" id="WP_322542138.1">
    <property type="nucleotide sequence ID" value="NZ_JAOBTT010000001.1"/>
</dbReference>
<accession>A0ABU5LE40</accession>
<dbReference type="Proteomes" id="UP001288620">
    <property type="component" value="Unassembled WGS sequence"/>
</dbReference>
<dbReference type="InterPro" id="IPR057009">
    <property type="entry name" value="MrpH_N"/>
</dbReference>
<feature type="domain" description="Fimbrial adhesin MrpH C-terminal" evidence="3">
    <location>
        <begin position="168"/>
        <end position="273"/>
    </location>
</feature>
<feature type="chain" id="PRO_5046315802" evidence="1">
    <location>
        <begin position="26"/>
        <end position="276"/>
    </location>
</feature>
<feature type="domain" description="Fimbrial adhesin MrpH N-terminal" evidence="2">
    <location>
        <begin position="46"/>
        <end position="157"/>
    </location>
</feature>
<dbReference type="Pfam" id="PF24223">
    <property type="entry name" value="MrpH_C"/>
    <property type="match status" value="1"/>
</dbReference>
<name>A0ABU5LE40_9GAMM</name>
<evidence type="ECO:0000256" key="1">
    <source>
        <dbReference type="SAM" id="SignalP"/>
    </source>
</evidence>
<dbReference type="InterPro" id="IPR036937">
    <property type="entry name" value="Adhesion_dom_fimbrial_sf"/>
</dbReference>
<keyword evidence="1" id="KW-0732">Signal</keyword>
<proteinExistence type="predicted"/>
<evidence type="ECO:0000259" key="2">
    <source>
        <dbReference type="Pfam" id="PF24222"/>
    </source>
</evidence>
<keyword evidence="5" id="KW-1185">Reference proteome</keyword>
<feature type="signal peptide" evidence="1">
    <location>
        <begin position="1"/>
        <end position="25"/>
    </location>
</feature>
<dbReference type="InterPro" id="IPR057010">
    <property type="entry name" value="MrpH_C"/>
</dbReference>
<dbReference type="EMBL" id="JAOBTT010000001">
    <property type="protein sequence ID" value="MDZ7278123.1"/>
    <property type="molecule type" value="Genomic_DNA"/>
</dbReference>
<evidence type="ECO:0000259" key="3">
    <source>
        <dbReference type="Pfam" id="PF24223"/>
    </source>
</evidence>
<protein>
    <submittedName>
        <fullName evidence="4">Pilus assembly protein</fullName>
    </submittedName>
</protein>